<evidence type="ECO:0000256" key="3">
    <source>
        <dbReference type="ARBA" id="ARBA00022691"/>
    </source>
</evidence>
<keyword evidence="2" id="KW-0808">Transferase</keyword>
<organism evidence="4 5">
    <name type="scientific">Phycicoccus sonneratiae</name>
    <dbReference type="NCBI Taxonomy" id="2807628"/>
    <lineage>
        <taxon>Bacteria</taxon>
        <taxon>Bacillati</taxon>
        <taxon>Actinomycetota</taxon>
        <taxon>Actinomycetes</taxon>
        <taxon>Micrococcales</taxon>
        <taxon>Intrasporangiaceae</taxon>
        <taxon>Phycicoccus</taxon>
    </lineage>
</organism>
<dbReference type="Pfam" id="PF13489">
    <property type="entry name" value="Methyltransf_23"/>
    <property type="match status" value="1"/>
</dbReference>
<keyword evidence="5" id="KW-1185">Reference proteome</keyword>
<dbReference type="SUPFAM" id="SSF53335">
    <property type="entry name" value="S-adenosyl-L-methionine-dependent methyltransferases"/>
    <property type="match status" value="1"/>
</dbReference>
<keyword evidence="3" id="KW-0949">S-adenosyl-L-methionine</keyword>
<name>A0ABS2CRG1_9MICO</name>
<dbReference type="EMBL" id="JAFDVD010000026">
    <property type="protein sequence ID" value="MBM6402472.1"/>
    <property type="molecule type" value="Genomic_DNA"/>
</dbReference>
<sequence>MSEHRGRRPGPAGGPRTTAVQRVLDAHAEARRAALGRPLRVLDLGGGTGGTAVPLAVAGHELTVVDPSPDALFSLRRRAAERGVEDRVRALQGDADTVGDLVGADPAFDLVCLHGTLEVVDDPEAAVGAVAALLAPGGTFSLVVAQRLHAVLSHALAGRLERARAVLERPDGRWGEDDPAPRRFDEDAVVEMVRAHGLTPVHVQGVRVFADLVPSALLDSEADRTALAALEEAAAADTAHPLLGSLGSALHVLATRG</sequence>
<protein>
    <submittedName>
        <fullName evidence="4">Methyltransferase domain-containing protein</fullName>
    </submittedName>
</protein>
<reference evidence="4" key="1">
    <citation type="submission" date="2021-02" db="EMBL/GenBank/DDBJ databases">
        <title>Phycicoccus sp. MQZ13P-5T, whole genome shotgun sequence.</title>
        <authorList>
            <person name="Tuo L."/>
        </authorList>
    </citation>
    <scope>NUCLEOTIDE SEQUENCE</scope>
    <source>
        <strain evidence="4">MQZ13P-5</strain>
    </source>
</reference>
<evidence type="ECO:0000313" key="5">
    <source>
        <dbReference type="Proteomes" id="UP001430172"/>
    </source>
</evidence>
<dbReference type="RefSeq" id="WP_204132934.1">
    <property type="nucleotide sequence ID" value="NZ_JAFDVD010000026.1"/>
</dbReference>
<dbReference type="Proteomes" id="UP001430172">
    <property type="component" value="Unassembled WGS sequence"/>
</dbReference>
<dbReference type="InterPro" id="IPR029063">
    <property type="entry name" value="SAM-dependent_MTases_sf"/>
</dbReference>
<dbReference type="GO" id="GO:0008168">
    <property type="term" value="F:methyltransferase activity"/>
    <property type="evidence" value="ECO:0007669"/>
    <property type="project" value="UniProtKB-KW"/>
</dbReference>
<dbReference type="PANTHER" id="PTHR43464">
    <property type="entry name" value="METHYLTRANSFERASE"/>
    <property type="match status" value="1"/>
</dbReference>
<proteinExistence type="predicted"/>
<accession>A0ABS2CRG1</accession>
<evidence type="ECO:0000256" key="1">
    <source>
        <dbReference type="ARBA" id="ARBA00022603"/>
    </source>
</evidence>
<dbReference type="GO" id="GO:0032259">
    <property type="term" value="P:methylation"/>
    <property type="evidence" value="ECO:0007669"/>
    <property type="project" value="UniProtKB-KW"/>
</dbReference>
<comment type="caution">
    <text evidence="4">The sequence shown here is derived from an EMBL/GenBank/DDBJ whole genome shotgun (WGS) entry which is preliminary data.</text>
</comment>
<dbReference type="PANTHER" id="PTHR43464:SF19">
    <property type="entry name" value="UBIQUINONE BIOSYNTHESIS O-METHYLTRANSFERASE, MITOCHONDRIAL"/>
    <property type="match status" value="1"/>
</dbReference>
<keyword evidence="1 4" id="KW-0489">Methyltransferase</keyword>
<dbReference type="Gene3D" id="3.40.50.150">
    <property type="entry name" value="Vaccinia Virus protein VP39"/>
    <property type="match status" value="1"/>
</dbReference>
<evidence type="ECO:0000256" key="2">
    <source>
        <dbReference type="ARBA" id="ARBA00022679"/>
    </source>
</evidence>
<gene>
    <name evidence="4" type="ORF">JQN70_18920</name>
</gene>
<evidence type="ECO:0000313" key="4">
    <source>
        <dbReference type="EMBL" id="MBM6402472.1"/>
    </source>
</evidence>